<evidence type="ECO:0000259" key="10">
    <source>
        <dbReference type="PROSITE" id="PS50837"/>
    </source>
</evidence>
<dbReference type="SUPFAM" id="SSF52047">
    <property type="entry name" value="RNI-like"/>
    <property type="match status" value="1"/>
</dbReference>
<comment type="subcellular location">
    <subcellularLocation>
        <location evidence="1">Inflammasome</location>
    </subcellularLocation>
</comment>
<keyword evidence="6" id="KW-0067">ATP-binding</keyword>
<dbReference type="InterPro" id="IPR001611">
    <property type="entry name" value="Leu-rich_rpt"/>
</dbReference>
<evidence type="ECO:0000313" key="11">
    <source>
        <dbReference type="EMBL" id="CAH2327122.1"/>
    </source>
</evidence>
<dbReference type="Gene3D" id="3.80.10.10">
    <property type="entry name" value="Ribonuclease Inhibitor"/>
    <property type="match status" value="1"/>
</dbReference>
<dbReference type="PROSITE" id="PS51450">
    <property type="entry name" value="LRR"/>
    <property type="match status" value="1"/>
</dbReference>
<keyword evidence="12" id="KW-1185">Reference proteome</keyword>
<dbReference type="InterPro" id="IPR032675">
    <property type="entry name" value="LRR_dom_sf"/>
</dbReference>
<dbReference type="GO" id="GO:0005829">
    <property type="term" value="C:cytosol"/>
    <property type="evidence" value="ECO:0007669"/>
    <property type="project" value="UniProtKB-SubCell"/>
</dbReference>
<name>A0AAD1TN11_PELCU</name>
<dbReference type="Proteomes" id="UP001295444">
    <property type="component" value="Chromosome 13"/>
</dbReference>
<evidence type="ECO:0000256" key="6">
    <source>
        <dbReference type="ARBA" id="ARBA00022840"/>
    </source>
</evidence>
<dbReference type="AlphaFoldDB" id="A0AAD1TN11"/>
<dbReference type="Pfam" id="PF13516">
    <property type="entry name" value="LRR_6"/>
    <property type="match status" value="2"/>
</dbReference>
<dbReference type="InterPro" id="IPR050637">
    <property type="entry name" value="NLRP_innate_immun_reg"/>
</dbReference>
<proteinExistence type="inferred from homology"/>
<keyword evidence="5" id="KW-0547">Nucleotide-binding</keyword>
<protein>
    <submittedName>
        <fullName evidence="11">NACHT, LRR and PYD domains-containing 12-like</fullName>
    </submittedName>
</protein>
<gene>
    <name evidence="11" type="ORF">PECUL_23A034007</name>
</gene>
<sequence>MDEEFCGRVVTNEELELFCMQLAEYEMHHHCSLYKYFFNDLVYIVETLDSTRILSELNYRNIVDMEYYVSLKKQCGDSVFSVMLIQDIFDLGKEAVIGLWGSLFAIQNDYPHPNLLGVLDEISRLGPLLLDQINLDENGVALPKDLKDIQDVHRQNLLGKTQQLVEHQAPGLSHPQQSFQISDRYLDLIVVSTKQFRTRNQHEVIDTGGVHEHYLQATHIKLERISPNKLFRWCHRSSCLPHSVLVGGVPGVGKTTLMQKFVFDWVRGELYQRFSFVFFFKFRMLNDIKELSLVDLILKEYPYLTTKLETLFSDPANLLFIFDGLDESVQQMDFRSERLCTSPQIQESLSVLVVSLVKQSLLKGCYILITSRPTKLALIETKNFQRVSEIMGFFPKERKLYFDKFFLDEKKSEMAFNYVRENGILYTFCYIPSYCWILCTVLSTCFKPQEMYFELLPKTVTQLFVTFFANILTNHSRDTSQVPALLTSLGWMAEYGVMEHVLGFESCNLKTFGVNYSSQLLSNFMVESGQGPNVTVSFFHLTIQEFLAALVHYLDYSHEKLQESLDKARRFEDGRGEMFLRFLCGLSDSNTRAVLQKHLGNFSPKTSVDVINWLSNTFSMNVRPDRESDDKRKILNMFASLFESRNRALVAHCLGANKKFQFPEFHLAPLDCTVLAFILECCRDPELVDLDTCFIQTEGLERLYTILHNVVELRLTNNDLKDTDMKFIYRILTNPACKIQNLSLKDNSFTEECCPTLAAALCENQSLRTLDLSKNKLGGPELENLLNVLSDNACKIGNLSLRATKLTHEHAPLLVSLSGNTNLTHLNLSFNYFADTGSEYIYELIRKSTSLREIRLDTNDFNMESIERLRSLQKYHPNLNIIL</sequence>
<comment type="similarity">
    <text evidence="2">Belongs to the NLRP family.</text>
</comment>
<evidence type="ECO:0000256" key="9">
    <source>
        <dbReference type="ARBA" id="ARBA00023233"/>
    </source>
</evidence>
<dbReference type="Pfam" id="PF17776">
    <property type="entry name" value="NLRC4_HD2"/>
    <property type="match status" value="1"/>
</dbReference>
<evidence type="ECO:0000256" key="5">
    <source>
        <dbReference type="ARBA" id="ARBA00022741"/>
    </source>
</evidence>
<evidence type="ECO:0000256" key="7">
    <source>
        <dbReference type="ARBA" id="ARBA00022843"/>
    </source>
</evidence>
<reference evidence="11" key="1">
    <citation type="submission" date="2022-03" db="EMBL/GenBank/DDBJ databases">
        <authorList>
            <person name="Alioto T."/>
            <person name="Alioto T."/>
            <person name="Gomez Garrido J."/>
        </authorList>
    </citation>
    <scope>NUCLEOTIDE SEQUENCE</scope>
</reference>
<keyword evidence="8" id="KW-0395">Inflammatory response</keyword>
<evidence type="ECO:0000256" key="8">
    <source>
        <dbReference type="ARBA" id="ARBA00023198"/>
    </source>
</evidence>
<dbReference type="EMBL" id="OW240924">
    <property type="protein sequence ID" value="CAH2327122.1"/>
    <property type="molecule type" value="Genomic_DNA"/>
</dbReference>
<dbReference type="Pfam" id="PF05729">
    <property type="entry name" value="NACHT"/>
    <property type="match status" value="1"/>
</dbReference>
<keyword evidence="9" id="KW-1271">Inflammasome</keyword>
<dbReference type="SMART" id="SM00368">
    <property type="entry name" value="LRR_RI"/>
    <property type="match status" value="3"/>
</dbReference>
<dbReference type="InterPro" id="IPR027417">
    <property type="entry name" value="P-loop_NTPase"/>
</dbReference>
<evidence type="ECO:0000256" key="2">
    <source>
        <dbReference type="ARBA" id="ARBA00008665"/>
    </source>
</evidence>
<evidence type="ECO:0000256" key="4">
    <source>
        <dbReference type="ARBA" id="ARBA00022737"/>
    </source>
</evidence>
<keyword evidence="7" id="KW-0832">Ubl conjugation</keyword>
<dbReference type="Gene3D" id="3.40.50.300">
    <property type="entry name" value="P-loop containing nucleotide triphosphate hydrolases"/>
    <property type="match status" value="1"/>
</dbReference>
<evidence type="ECO:0000256" key="3">
    <source>
        <dbReference type="ARBA" id="ARBA00022490"/>
    </source>
</evidence>
<dbReference type="PANTHER" id="PTHR45690:SF19">
    <property type="entry name" value="NACHT, LRR AND PYD DOMAINS-CONTAINING PROTEIN 3"/>
    <property type="match status" value="1"/>
</dbReference>
<dbReference type="InterPro" id="IPR007111">
    <property type="entry name" value="NACHT_NTPase"/>
</dbReference>
<keyword evidence="3" id="KW-0963">Cytoplasm</keyword>
<organism evidence="11 12">
    <name type="scientific">Pelobates cultripes</name>
    <name type="common">Western spadefoot toad</name>
    <dbReference type="NCBI Taxonomy" id="61616"/>
    <lineage>
        <taxon>Eukaryota</taxon>
        <taxon>Metazoa</taxon>
        <taxon>Chordata</taxon>
        <taxon>Craniata</taxon>
        <taxon>Vertebrata</taxon>
        <taxon>Euteleostomi</taxon>
        <taxon>Amphibia</taxon>
        <taxon>Batrachia</taxon>
        <taxon>Anura</taxon>
        <taxon>Pelobatoidea</taxon>
        <taxon>Pelobatidae</taxon>
        <taxon>Pelobates</taxon>
    </lineage>
</organism>
<dbReference type="EMBL" id="OW240924">
    <property type="protein sequence ID" value="CAH2327124.1"/>
    <property type="molecule type" value="Genomic_DNA"/>
</dbReference>
<dbReference type="SUPFAM" id="SSF52540">
    <property type="entry name" value="P-loop containing nucleoside triphosphate hydrolases"/>
    <property type="match status" value="1"/>
</dbReference>
<dbReference type="InterPro" id="IPR041267">
    <property type="entry name" value="NLRP_HD2"/>
</dbReference>
<accession>A0AAD1TN11</accession>
<evidence type="ECO:0000313" key="12">
    <source>
        <dbReference type="Proteomes" id="UP001295444"/>
    </source>
</evidence>
<keyword evidence="4" id="KW-0677">Repeat</keyword>
<dbReference type="EMBL" id="OW240924">
    <property type="protein sequence ID" value="CAH2327123.1"/>
    <property type="molecule type" value="Genomic_DNA"/>
</dbReference>
<feature type="domain" description="NACHT" evidence="10">
    <location>
        <begin position="242"/>
        <end position="373"/>
    </location>
</feature>
<dbReference type="PROSITE" id="PS50837">
    <property type="entry name" value="NACHT"/>
    <property type="match status" value="1"/>
</dbReference>
<dbReference type="PANTHER" id="PTHR45690">
    <property type="entry name" value="NACHT, LRR AND PYD DOMAINS-CONTAINING PROTEIN 12"/>
    <property type="match status" value="1"/>
</dbReference>
<dbReference type="GO" id="GO:0005524">
    <property type="term" value="F:ATP binding"/>
    <property type="evidence" value="ECO:0007669"/>
    <property type="project" value="UniProtKB-KW"/>
</dbReference>
<evidence type="ECO:0000256" key="1">
    <source>
        <dbReference type="ARBA" id="ARBA00004110"/>
    </source>
</evidence>